<evidence type="ECO:0000313" key="3">
    <source>
        <dbReference type="EMBL" id="TGY16603.1"/>
    </source>
</evidence>
<evidence type="ECO:0000259" key="1">
    <source>
        <dbReference type="Pfam" id="PF00534"/>
    </source>
</evidence>
<reference evidence="3 4" key="1">
    <citation type="submission" date="2019-04" db="EMBL/GenBank/DDBJ databases">
        <title>Microbes associate with the intestines of laboratory mice.</title>
        <authorList>
            <person name="Navarre W."/>
            <person name="Wong E."/>
            <person name="Huang K."/>
            <person name="Tropini C."/>
            <person name="Ng K."/>
            <person name="Yu B."/>
        </authorList>
    </citation>
    <scope>NUCLEOTIDE SEQUENCE [LARGE SCALE GENOMIC DNA]</scope>
    <source>
        <strain evidence="3 4">NM61_E11</strain>
    </source>
</reference>
<dbReference type="PANTHER" id="PTHR45947">
    <property type="entry name" value="SULFOQUINOVOSYL TRANSFERASE SQD2"/>
    <property type="match status" value="1"/>
</dbReference>
<dbReference type="Pfam" id="PF13439">
    <property type="entry name" value="Glyco_transf_4"/>
    <property type="match status" value="1"/>
</dbReference>
<dbReference type="EMBL" id="SRYV01000004">
    <property type="protein sequence ID" value="TGY16603.1"/>
    <property type="molecule type" value="Genomic_DNA"/>
</dbReference>
<dbReference type="RefSeq" id="WP_135960430.1">
    <property type="nucleotide sequence ID" value="NZ_SRYV01000004.1"/>
</dbReference>
<comment type="caution">
    <text evidence="3">The sequence shown here is derived from an EMBL/GenBank/DDBJ whole genome shotgun (WGS) entry which is preliminary data.</text>
</comment>
<name>A0A4S2BQD7_9LACO</name>
<dbReference type="SUPFAM" id="SSF53756">
    <property type="entry name" value="UDP-Glycosyltransferase/glycogen phosphorylase"/>
    <property type="match status" value="1"/>
</dbReference>
<dbReference type="Proteomes" id="UP000309117">
    <property type="component" value="Unassembled WGS sequence"/>
</dbReference>
<gene>
    <name evidence="3" type="ORF">E5351_03330</name>
</gene>
<dbReference type="GO" id="GO:0016757">
    <property type="term" value="F:glycosyltransferase activity"/>
    <property type="evidence" value="ECO:0007669"/>
    <property type="project" value="InterPro"/>
</dbReference>
<evidence type="ECO:0000259" key="2">
    <source>
        <dbReference type="Pfam" id="PF13439"/>
    </source>
</evidence>
<evidence type="ECO:0000313" key="4">
    <source>
        <dbReference type="Proteomes" id="UP000309117"/>
    </source>
</evidence>
<keyword evidence="3" id="KW-0808">Transferase</keyword>
<dbReference type="InterPro" id="IPR050194">
    <property type="entry name" value="Glycosyltransferase_grp1"/>
</dbReference>
<organism evidence="3 4">
    <name type="scientific">Lactobacillus intestinalis</name>
    <dbReference type="NCBI Taxonomy" id="151781"/>
    <lineage>
        <taxon>Bacteria</taxon>
        <taxon>Bacillati</taxon>
        <taxon>Bacillota</taxon>
        <taxon>Bacilli</taxon>
        <taxon>Lactobacillales</taxon>
        <taxon>Lactobacillaceae</taxon>
        <taxon>Lactobacillus</taxon>
    </lineage>
</organism>
<dbReference type="Pfam" id="PF00534">
    <property type="entry name" value="Glycos_transf_1"/>
    <property type="match status" value="1"/>
</dbReference>
<accession>A0A4S2BQD7</accession>
<feature type="domain" description="Glycosyltransferase subfamily 4-like N-terminal" evidence="2">
    <location>
        <begin position="15"/>
        <end position="179"/>
    </location>
</feature>
<protein>
    <submittedName>
        <fullName evidence="3">Glycosyltransferase</fullName>
    </submittedName>
</protein>
<feature type="domain" description="Glycosyl transferase family 1" evidence="1">
    <location>
        <begin position="193"/>
        <end position="348"/>
    </location>
</feature>
<dbReference type="PANTHER" id="PTHR45947:SF3">
    <property type="entry name" value="SULFOQUINOVOSYL TRANSFERASE SQD2"/>
    <property type="match status" value="1"/>
</dbReference>
<dbReference type="Gene3D" id="3.40.50.2000">
    <property type="entry name" value="Glycogen Phosphorylase B"/>
    <property type="match status" value="2"/>
</dbReference>
<dbReference type="InterPro" id="IPR001296">
    <property type="entry name" value="Glyco_trans_1"/>
</dbReference>
<proteinExistence type="predicted"/>
<sequence>MRILIAIDDYFNQSNGMCISTQRFVKEFKKMGHDVRIISRNINGTPDYAMPRLSVPFLNKLIQKEGFHLAWPIKNEIKKAVSWSDLVLIETPFPLCWSVSRIAHHQHKPIIGTFHIYPKNMTASIPLFNNRFWNWIFMLAFRQIAFKKCDALQCPTPKVKNWLQKHHFKQMLYVNSNGIAKKFIDNPHKTEVGHPFTILCIGRFSHEKRQETLFKALKLSKYQDQFQVVLAGQGPLKAKYQKLNQELTNPVKIRFYSQQDLLKLMQKSDLVIHCADVEIEGMSCMEAFSAGLVPIIADGPLSSTASYALTKYNKFPILDSQDLAQKIDYWFTHPQPLKENSRQYRKFAKKLTVKKSAEYAVKMMEKLSKAKRTH</sequence>
<dbReference type="AlphaFoldDB" id="A0A4S2BQD7"/>
<dbReference type="InterPro" id="IPR028098">
    <property type="entry name" value="Glyco_trans_4-like_N"/>
</dbReference>